<evidence type="ECO:0000313" key="3">
    <source>
        <dbReference type="Proteomes" id="UP000660885"/>
    </source>
</evidence>
<dbReference type="EMBL" id="JAETWB010000094">
    <property type="protein sequence ID" value="MBL6082652.1"/>
    <property type="molecule type" value="Genomic_DNA"/>
</dbReference>
<proteinExistence type="predicted"/>
<gene>
    <name evidence="2" type="ORF">JMJ56_32320</name>
</gene>
<sequence>MASIPGIGAISATALAALVPNPQGFASARHFAASLGLTPKPHSSGGRERLDRISQQRHSMLRRLLVLGATNRLRYARRSPDAADWATRRLARRPFKVAAVALANKMARIAWALLARGGTYTTAGTA</sequence>
<reference evidence="2 3" key="1">
    <citation type="submission" date="2021-01" db="EMBL/GenBank/DDBJ databases">
        <title>Belnapia mucosa sp. nov. and Belnapia arida sp. nov., isolated from the Tabernas Desert (Almeria, Spain).</title>
        <authorList>
            <person name="Molina-Menor E."/>
            <person name="Vidal-Verdu A."/>
            <person name="Calonge A."/>
            <person name="Satari L."/>
            <person name="Pereto J."/>
            <person name="Porcar M."/>
        </authorList>
    </citation>
    <scope>NUCLEOTIDE SEQUENCE [LARGE SCALE GENOMIC DNA]</scope>
    <source>
        <strain evidence="2 3">T18</strain>
    </source>
</reference>
<dbReference type="Pfam" id="PF02371">
    <property type="entry name" value="Transposase_20"/>
    <property type="match status" value="1"/>
</dbReference>
<accession>A0ABS1UD85</accession>
<dbReference type="InterPro" id="IPR003346">
    <property type="entry name" value="Transposase_20"/>
</dbReference>
<dbReference type="PANTHER" id="PTHR33055:SF3">
    <property type="entry name" value="PUTATIVE TRANSPOSASE FOR IS117-RELATED"/>
    <property type="match status" value="1"/>
</dbReference>
<dbReference type="PANTHER" id="PTHR33055">
    <property type="entry name" value="TRANSPOSASE FOR INSERTION SEQUENCE ELEMENT IS1111A"/>
    <property type="match status" value="1"/>
</dbReference>
<dbReference type="Proteomes" id="UP000660885">
    <property type="component" value="Unassembled WGS sequence"/>
</dbReference>
<feature type="domain" description="Transposase IS116/IS110/IS902 C-terminal" evidence="1">
    <location>
        <begin position="2"/>
        <end position="77"/>
    </location>
</feature>
<protein>
    <submittedName>
        <fullName evidence="2">IS110 family transposase</fullName>
    </submittedName>
</protein>
<organism evidence="2 3">
    <name type="scientific">Belnapia arida</name>
    <dbReference type="NCBI Taxonomy" id="2804533"/>
    <lineage>
        <taxon>Bacteria</taxon>
        <taxon>Pseudomonadati</taxon>
        <taxon>Pseudomonadota</taxon>
        <taxon>Alphaproteobacteria</taxon>
        <taxon>Acetobacterales</taxon>
        <taxon>Roseomonadaceae</taxon>
        <taxon>Belnapia</taxon>
    </lineage>
</organism>
<name>A0ABS1UD85_9PROT</name>
<evidence type="ECO:0000313" key="2">
    <source>
        <dbReference type="EMBL" id="MBL6082652.1"/>
    </source>
</evidence>
<keyword evidence="3" id="KW-1185">Reference proteome</keyword>
<evidence type="ECO:0000259" key="1">
    <source>
        <dbReference type="Pfam" id="PF02371"/>
    </source>
</evidence>
<comment type="caution">
    <text evidence="2">The sequence shown here is derived from an EMBL/GenBank/DDBJ whole genome shotgun (WGS) entry which is preliminary data.</text>
</comment>
<dbReference type="InterPro" id="IPR047650">
    <property type="entry name" value="Transpos_IS110"/>
</dbReference>